<dbReference type="Proteomes" id="UP001365542">
    <property type="component" value="Unassembled WGS sequence"/>
</dbReference>
<dbReference type="InterPro" id="IPR001810">
    <property type="entry name" value="F-box_dom"/>
</dbReference>
<evidence type="ECO:0000313" key="2">
    <source>
        <dbReference type="EMBL" id="KAK6525203.1"/>
    </source>
</evidence>
<reference evidence="2 3" key="1">
    <citation type="submission" date="2019-10" db="EMBL/GenBank/DDBJ databases">
        <authorList>
            <person name="Palmer J.M."/>
        </authorList>
    </citation>
    <scope>NUCLEOTIDE SEQUENCE [LARGE SCALE GENOMIC DNA]</scope>
    <source>
        <strain evidence="2 3">TWF694</strain>
    </source>
</reference>
<feature type="domain" description="F-box" evidence="1">
    <location>
        <begin position="1"/>
        <end position="43"/>
    </location>
</feature>
<dbReference type="EMBL" id="JAVHJO010000017">
    <property type="protein sequence ID" value="KAK6525203.1"/>
    <property type="molecule type" value="Genomic_DNA"/>
</dbReference>
<keyword evidence="3" id="KW-1185">Reference proteome</keyword>
<sequence length="419" mass="49318">MDEYPVEILSHIYWFLPYKSLVNISLSSKHHRDIALPHLFRNLRISDASIEAFESGDYNHLIPYVRNVTFTKLRFGNEGLVKLISKAMQYVQFIERFPRITGVHIIYTVPGVCYWTLPLAILRAISVYSWYERLKSLSIEGLEQFRFPDRGHILNWIYGDRSETVAVRKFIDGLVSPAINDKLEFLWMSYPKRLESISINSLQSRRRYVYVFYDEAGFERTENAARKSKGWAKSDQTVILPALFLRNGHETLKNVHIKLGALRYRSGADGPDSPISPLPVYPLVTTLRMNFTVNFTSKDIKELATRFPMVEDLRLDIDTQVQLDYPDNDDAYRSYFTLFPNLKRSRTPWPLQSWLRQENYNLRLHVDDIAMQLAGLEYMEFVHTIRLESDFSTEPRYLEFIKFKTRDIGWDVWTEELPR</sequence>
<name>A0AAV9WYX2_9PEZI</name>
<dbReference type="CDD" id="cd09917">
    <property type="entry name" value="F-box_SF"/>
    <property type="match status" value="1"/>
</dbReference>
<proteinExistence type="predicted"/>
<organism evidence="2 3">
    <name type="scientific">Orbilia ellipsospora</name>
    <dbReference type="NCBI Taxonomy" id="2528407"/>
    <lineage>
        <taxon>Eukaryota</taxon>
        <taxon>Fungi</taxon>
        <taxon>Dikarya</taxon>
        <taxon>Ascomycota</taxon>
        <taxon>Pezizomycotina</taxon>
        <taxon>Orbiliomycetes</taxon>
        <taxon>Orbiliales</taxon>
        <taxon>Orbiliaceae</taxon>
        <taxon>Orbilia</taxon>
    </lineage>
</organism>
<protein>
    <recommendedName>
        <fullName evidence="1">F-box domain-containing protein</fullName>
    </recommendedName>
</protein>
<dbReference type="PROSITE" id="PS50181">
    <property type="entry name" value="FBOX"/>
    <property type="match status" value="1"/>
</dbReference>
<evidence type="ECO:0000259" key="1">
    <source>
        <dbReference type="PROSITE" id="PS50181"/>
    </source>
</evidence>
<accession>A0AAV9WYX2</accession>
<comment type="caution">
    <text evidence="2">The sequence shown here is derived from an EMBL/GenBank/DDBJ whole genome shotgun (WGS) entry which is preliminary data.</text>
</comment>
<dbReference type="AlphaFoldDB" id="A0AAV9WYX2"/>
<evidence type="ECO:0000313" key="3">
    <source>
        <dbReference type="Proteomes" id="UP001365542"/>
    </source>
</evidence>
<gene>
    <name evidence="2" type="ORF">TWF694_005349</name>
</gene>